<evidence type="ECO:0000313" key="1">
    <source>
        <dbReference type="EMBL" id="HAC6885178.1"/>
    </source>
</evidence>
<comment type="caution">
    <text evidence="1">The sequence shown here is derived from an EMBL/GenBank/DDBJ whole genome shotgun (WGS) entry which is preliminary data.</text>
</comment>
<sequence>VAPRVVQRTALVHKQINYLLKMNLNS</sequence>
<accession>A0A702JAN6</accession>
<protein>
    <submittedName>
        <fullName evidence="1">ArgR family transcriptional regulator</fullName>
    </submittedName>
</protein>
<feature type="non-terminal residue" evidence="1">
    <location>
        <position position="1"/>
    </location>
</feature>
<reference evidence="1" key="1">
    <citation type="journal article" date="2018" name="Genome Biol.">
        <title>SKESA: strategic k-mer extension for scrupulous assemblies.</title>
        <authorList>
            <person name="Souvorov A."/>
            <person name="Agarwala R."/>
            <person name="Lipman D.J."/>
        </authorList>
    </citation>
    <scope>NUCLEOTIDE SEQUENCE</scope>
    <source>
        <strain evidence="1">13-0328</strain>
    </source>
</reference>
<organism evidence="1">
    <name type="scientific">Salmonella enterica I</name>
    <dbReference type="NCBI Taxonomy" id="59201"/>
    <lineage>
        <taxon>Bacteria</taxon>
        <taxon>Pseudomonadati</taxon>
        <taxon>Pseudomonadota</taxon>
        <taxon>Gammaproteobacteria</taxon>
        <taxon>Enterobacterales</taxon>
        <taxon>Enterobacteriaceae</taxon>
        <taxon>Salmonella</taxon>
    </lineage>
</organism>
<proteinExistence type="predicted"/>
<reference evidence="1" key="2">
    <citation type="submission" date="2018-07" db="EMBL/GenBank/DDBJ databases">
        <authorList>
            <consortium name="NCBI Pathogen Detection Project"/>
        </authorList>
    </citation>
    <scope>NUCLEOTIDE SEQUENCE</scope>
    <source>
        <strain evidence="1">13-0328</strain>
    </source>
</reference>
<gene>
    <name evidence="1" type="ORF">G0D71_17595</name>
</gene>
<dbReference type="EMBL" id="DAAMJF010000046">
    <property type="protein sequence ID" value="HAC6885178.1"/>
    <property type="molecule type" value="Genomic_DNA"/>
</dbReference>
<name>A0A702JAN6_SALET</name>
<dbReference type="AlphaFoldDB" id="A0A702JAN6"/>